<dbReference type="GO" id="GO:0005737">
    <property type="term" value="C:cytoplasm"/>
    <property type="evidence" value="ECO:0007669"/>
    <property type="project" value="UniProtKB-SubCell"/>
</dbReference>
<feature type="domain" description="BPL/LPL catalytic" evidence="10">
    <location>
        <begin position="36"/>
        <end position="248"/>
    </location>
</feature>
<comment type="function">
    <text evidence="4 5 6">Catalyzes the transfer of endogenously produced octanoic acid from octanoyl-acyl-carrier-protein onto the lipoyl domains of lipoate-dependent enzymes. Lipoyl-ACP can also act as a substrate although octanoyl-ACP is likely to be the physiological substrate.</text>
</comment>
<dbReference type="PROSITE" id="PS51733">
    <property type="entry name" value="BPL_LPL_CATALYTIC"/>
    <property type="match status" value="1"/>
</dbReference>
<comment type="subcellular location">
    <subcellularLocation>
        <location evidence="5">Cytoplasm</location>
    </subcellularLocation>
</comment>
<dbReference type="UniPathway" id="UPA00538">
    <property type="reaction ID" value="UER00592"/>
</dbReference>
<dbReference type="GO" id="GO:0009249">
    <property type="term" value="P:protein lipoylation"/>
    <property type="evidence" value="ECO:0007669"/>
    <property type="project" value="InterPro"/>
</dbReference>
<evidence type="ECO:0000256" key="6">
    <source>
        <dbReference type="PIRNR" id="PIRNR016262"/>
    </source>
</evidence>
<keyword evidence="5" id="KW-0963">Cytoplasm</keyword>
<evidence type="ECO:0000313" key="11">
    <source>
        <dbReference type="EMBL" id="SET35559.1"/>
    </source>
</evidence>
<comment type="similarity">
    <text evidence="5 6">Belongs to the LipB family.</text>
</comment>
<evidence type="ECO:0000256" key="9">
    <source>
        <dbReference type="PIRSR" id="PIRSR016262-3"/>
    </source>
</evidence>
<dbReference type="PANTHER" id="PTHR10993:SF7">
    <property type="entry name" value="LIPOYLTRANSFERASE 2, MITOCHONDRIAL-RELATED"/>
    <property type="match status" value="1"/>
</dbReference>
<evidence type="ECO:0000256" key="7">
    <source>
        <dbReference type="PIRSR" id="PIRSR016262-1"/>
    </source>
</evidence>
<sequence>MNSLVSNVPVLIKQLGTLHYNVTDKAMHEFTANRQEDTLDEIWIVEHLGVFTQGRAGKAEHIIGHTDIEIVQSDRGGQITYHGPGQLIIYPLIDLKRYKLSIRQFVSILENSLIITLASVGIKAYSRQDAPGVYVDKLNPYIDAPFGTTLANATYNKIVQIKDSVKTSEIKQECKIASLGLRVSRGYTMHGLALNVDMDLSPFDIINPCGLIGMQMTSIAQLLSPCPPLSLISSYLSNEIITQIRLASTNSF</sequence>
<comment type="catalytic activity">
    <reaction evidence="5 6">
        <text>octanoyl-[ACP] + L-lysyl-[protein] = N(6)-octanoyl-L-lysyl-[protein] + holo-[ACP] + H(+)</text>
        <dbReference type="Rhea" id="RHEA:17665"/>
        <dbReference type="Rhea" id="RHEA-COMP:9636"/>
        <dbReference type="Rhea" id="RHEA-COMP:9685"/>
        <dbReference type="Rhea" id="RHEA-COMP:9752"/>
        <dbReference type="Rhea" id="RHEA-COMP:9928"/>
        <dbReference type="ChEBI" id="CHEBI:15378"/>
        <dbReference type="ChEBI" id="CHEBI:29969"/>
        <dbReference type="ChEBI" id="CHEBI:64479"/>
        <dbReference type="ChEBI" id="CHEBI:78463"/>
        <dbReference type="ChEBI" id="CHEBI:78809"/>
        <dbReference type="EC" id="2.3.1.181"/>
    </reaction>
</comment>
<evidence type="ECO:0000256" key="3">
    <source>
        <dbReference type="ARBA" id="ARBA00023315"/>
    </source>
</evidence>
<keyword evidence="2 5" id="KW-0808">Transferase</keyword>
<reference evidence="12" key="1">
    <citation type="submission" date="2016-10" db="EMBL/GenBank/DDBJ databases">
        <authorList>
            <person name="Varghese N."/>
            <person name="Submissions S."/>
        </authorList>
    </citation>
    <scope>NUCLEOTIDE SEQUENCE [LARGE SCALE GENOMIC DNA]</scope>
    <source>
        <strain evidence="12">DSM 18579</strain>
    </source>
</reference>
<dbReference type="PANTHER" id="PTHR10993">
    <property type="entry name" value="OCTANOYLTRANSFERASE"/>
    <property type="match status" value="1"/>
</dbReference>
<evidence type="ECO:0000259" key="10">
    <source>
        <dbReference type="PROSITE" id="PS51733"/>
    </source>
</evidence>
<dbReference type="EC" id="2.3.1.181" evidence="5 6"/>
<dbReference type="InterPro" id="IPR020605">
    <property type="entry name" value="Octanoyltransferase_CS"/>
</dbReference>
<dbReference type="EMBL" id="FOHV01000019">
    <property type="protein sequence ID" value="SET35559.1"/>
    <property type="molecule type" value="Genomic_DNA"/>
</dbReference>
<dbReference type="SUPFAM" id="SSF55681">
    <property type="entry name" value="Class II aaRS and biotin synthetases"/>
    <property type="match status" value="1"/>
</dbReference>
<accession>A0A1I0DTM8</accession>
<dbReference type="Proteomes" id="UP000242642">
    <property type="component" value="Unassembled WGS sequence"/>
</dbReference>
<feature type="binding site" evidence="5 8">
    <location>
        <begin position="178"/>
        <end position="180"/>
    </location>
    <ligand>
        <name>substrate</name>
    </ligand>
</feature>
<comment type="pathway">
    <text evidence="1 5 6">Protein modification; protein lipoylation via endogenous pathway; protein N(6)-(lipoyl)lysine from octanoyl-[acyl-carrier-protein]: step 1/2.</text>
</comment>
<dbReference type="Pfam" id="PF21948">
    <property type="entry name" value="LplA-B_cat"/>
    <property type="match status" value="1"/>
</dbReference>
<proteinExistence type="inferred from homology"/>
<feature type="binding site" evidence="5 8">
    <location>
        <begin position="191"/>
        <end position="193"/>
    </location>
    <ligand>
        <name>substrate</name>
    </ligand>
</feature>
<dbReference type="InterPro" id="IPR045864">
    <property type="entry name" value="aa-tRNA-synth_II/BPL/LPL"/>
</dbReference>
<feature type="active site" description="Acyl-thioester intermediate" evidence="5 7">
    <location>
        <position position="209"/>
    </location>
</feature>
<dbReference type="AlphaFoldDB" id="A0A1I0DTM8"/>
<evidence type="ECO:0000256" key="4">
    <source>
        <dbReference type="ARBA" id="ARBA00024732"/>
    </source>
</evidence>
<dbReference type="CDD" id="cd16444">
    <property type="entry name" value="LipB"/>
    <property type="match status" value="1"/>
</dbReference>
<evidence type="ECO:0000256" key="1">
    <source>
        <dbReference type="ARBA" id="ARBA00004821"/>
    </source>
</evidence>
<evidence type="ECO:0000256" key="2">
    <source>
        <dbReference type="ARBA" id="ARBA00022679"/>
    </source>
</evidence>
<name>A0A1I0DTM8_9GAMM</name>
<dbReference type="PROSITE" id="PS01313">
    <property type="entry name" value="LIPB"/>
    <property type="match status" value="1"/>
</dbReference>
<comment type="miscellaneous">
    <text evidence="5">In the reaction, the free carboxyl group of octanoic acid is attached via an amide linkage to the epsilon-amino group of a specific lysine residue of lipoyl domains of lipoate-dependent enzymes.</text>
</comment>
<evidence type="ECO:0000256" key="5">
    <source>
        <dbReference type="HAMAP-Rule" id="MF_00013"/>
    </source>
</evidence>
<dbReference type="InterPro" id="IPR000544">
    <property type="entry name" value="Octanoyltransferase"/>
</dbReference>
<dbReference type="InterPro" id="IPR004143">
    <property type="entry name" value="BPL_LPL_catalytic"/>
</dbReference>
<dbReference type="HAMAP" id="MF_00013">
    <property type="entry name" value="LipB"/>
    <property type="match status" value="1"/>
</dbReference>
<evidence type="ECO:0000313" key="12">
    <source>
        <dbReference type="Proteomes" id="UP000242642"/>
    </source>
</evidence>
<dbReference type="PIRSF" id="PIRSF016262">
    <property type="entry name" value="LPLase"/>
    <property type="match status" value="1"/>
</dbReference>
<feature type="binding site" evidence="5 8">
    <location>
        <begin position="75"/>
        <end position="82"/>
    </location>
    <ligand>
        <name>substrate</name>
    </ligand>
</feature>
<dbReference type="RefSeq" id="WP_218139524.1">
    <property type="nucleotide sequence ID" value="NZ_FOHV01000019.1"/>
</dbReference>
<dbReference type="Gene3D" id="3.30.930.10">
    <property type="entry name" value="Bira Bifunctional Protein, Domain 2"/>
    <property type="match status" value="1"/>
</dbReference>
<dbReference type="GO" id="GO:0033819">
    <property type="term" value="F:lipoyl(octanoyl) transferase activity"/>
    <property type="evidence" value="ECO:0007669"/>
    <property type="project" value="UniProtKB-EC"/>
</dbReference>
<keyword evidence="3 5" id="KW-0012">Acyltransferase</keyword>
<gene>
    <name evidence="5" type="primary">lipB</name>
    <name evidence="11" type="ORF">SAMN02583745_02110</name>
</gene>
<protein>
    <recommendedName>
        <fullName evidence="5 6">Octanoyltransferase</fullName>
        <ecNumber evidence="5 6">2.3.1.181</ecNumber>
    </recommendedName>
    <alternativeName>
        <fullName evidence="5">Lipoate-protein ligase B</fullName>
    </alternativeName>
    <alternativeName>
        <fullName evidence="5">Lipoyl/octanoyl transferase</fullName>
    </alternativeName>
    <alternativeName>
        <fullName evidence="5">Octanoyl-[acyl-carrier-protein]-protein N-octanoyltransferase</fullName>
    </alternativeName>
</protein>
<organism evidence="11 12">
    <name type="scientific">Thorsellia anophelis DSM 18579</name>
    <dbReference type="NCBI Taxonomy" id="1123402"/>
    <lineage>
        <taxon>Bacteria</taxon>
        <taxon>Pseudomonadati</taxon>
        <taxon>Pseudomonadota</taxon>
        <taxon>Gammaproteobacteria</taxon>
        <taxon>Enterobacterales</taxon>
        <taxon>Thorselliaceae</taxon>
        <taxon>Thorsellia</taxon>
    </lineage>
</organism>
<keyword evidence="12" id="KW-1185">Reference proteome</keyword>
<dbReference type="STRING" id="1123402.SAMN02583745_02110"/>
<evidence type="ECO:0000256" key="8">
    <source>
        <dbReference type="PIRSR" id="PIRSR016262-2"/>
    </source>
</evidence>
<dbReference type="NCBIfam" id="TIGR00214">
    <property type="entry name" value="lipB"/>
    <property type="match status" value="1"/>
</dbReference>
<feature type="site" description="Lowers pKa of active site Cys" evidence="5 9">
    <location>
        <position position="175"/>
    </location>
</feature>